<accession>A0AAV1HPD6</accession>
<dbReference type="AlphaFoldDB" id="A0AAV1HPD6"/>
<gene>
    <name evidence="2" type="ORF">CVIRNUC_000025</name>
</gene>
<feature type="compositionally biased region" description="Low complexity" evidence="1">
    <location>
        <begin position="470"/>
        <end position="487"/>
    </location>
</feature>
<evidence type="ECO:0000313" key="2">
    <source>
        <dbReference type="EMBL" id="CAK0731659.1"/>
    </source>
</evidence>
<evidence type="ECO:0000256" key="1">
    <source>
        <dbReference type="SAM" id="MobiDB-lite"/>
    </source>
</evidence>
<proteinExistence type="predicted"/>
<protein>
    <recommendedName>
        <fullName evidence="4">BZIP domain-containing protein</fullName>
    </recommendedName>
</protein>
<comment type="caution">
    <text evidence="2">The sequence shown here is derived from an EMBL/GenBank/DDBJ whole genome shotgun (WGS) entry which is preliminary data.</text>
</comment>
<evidence type="ECO:0008006" key="4">
    <source>
        <dbReference type="Google" id="ProtNLM"/>
    </source>
</evidence>
<feature type="compositionally biased region" description="Polar residues" evidence="1">
    <location>
        <begin position="412"/>
        <end position="424"/>
    </location>
</feature>
<feature type="compositionally biased region" description="Low complexity" evidence="1">
    <location>
        <begin position="596"/>
        <end position="605"/>
    </location>
</feature>
<reference evidence="2 3" key="1">
    <citation type="submission" date="2023-10" db="EMBL/GenBank/DDBJ databases">
        <authorList>
            <person name="Maclean D."/>
            <person name="Macfadyen A."/>
        </authorList>
    </citation>
    <scope>NUCLEOTIDE SEQUENCE [LARGE SCALE GENOMIC DNA]</scope>
</reference>
<feature type="compositionally biased region" description="Basic and acidic residues" evidence="1">
    <location>
        <begin position="356"/>
        <end position="370"/>
    </location>
</feature>
<feature type="region of interest" description="Disordered" evidence="1">
    <location>
        <begin position="400"/>
        <end position="424"/>
    </location>
</feature>
<feature type="compositionally biased region" description="Polar residues" evidence="1">
    <location>
        <begin position="157"/>
        <end position="167"/>
    </location>
</feature>
<dbReference type="EMBL" id="CAUYUE010000001">
    <property type="protein sequence ID" value="CAK0731659.1"/>
    <property type="molecule type" value="Genomic_DNA"/>
</dbReference>
<feature type="compositionally biased region" description="Polar residues" evidence="1">
    <location>
        <begin position="520"/>
        <end position="537"/>
    </location>
</feature>
<feature type="compositionally biased region" description="Basic and acidic residues" evidence="1">
    <location>
        <begin position="144"/>
        <end position="156"/>
    </location>
</feature>
<evidence type="ECO:0000313" key="3">
    <source>
        <dbReference type="Proteomes" id="UP001314263"/>
    </source>
</evidence>
<name>A0AAV1HPD6_9CHLO</name>
<feature type="compositionally biased region" description="Low complexity" evidence="1">
    <location>
        <begin position="498"/>
        <end position="513"/>
    </location>
</feature>
<feature type="region of interest" description="Disordered" evidence="1">
    <location>
        <begin position="459"/>
        <end position="543"/>
    </location>
</feature>
<feature type="region of interest" description="Disordered" evidence="1">
    <location>
        <begin position="674"/>
        <end position="716"/>
    </location>
</feature>
<feature type="region of interest" description="Disordered" evidence="1">
    <location>
        <begin position="354"/>
        <end position="384"/>
    </location>
</feature>
<organism evidence="2 3">
    <name type="scientific">Coccomyxa viridis</name>
    <dbReference type="NCBI Taxonomy" id="1274662"/>
    <lineage>
        <taxon>Eukaryota</taxon>
        <taxon>Viridiplantae</taxon>
        <taxon>Chlorophyta</taxon>
        <taxon>core chlorophytes</taxon>
        <taxon>Trebouxiophyceae</taxon>
        <taxon>Trebouxiophyceae incertae sedis</taxon>
        <taxon>Coccomyxaceae</taxon>
        <taxon>Coccomyxa</taxon>
    </lineage>
</organism>
<dbReference type="Proteomes" id="UP001314263">
    <property type="component" value="Unassembled WGS sequence"/>
</dbReference>
<sequence length="995" mass="105392">MTCQPRFPELGLLELGEWYPEGETALLDSLDLLDFADGQVEQEGLHSGSEAFMRQSASFGEHCQDRDAVVGECSPRRRPGCAGYPVSPRATREAGARASGEGIPQGAVMPFHAPGEEELAPGCWSSPSTGSTRVPSKPRSARGASRDKGDRARDTSAQDSGRSVQQQPEDDLSEVLSVVRALYGGGAYPQVPCSPTTTLETSSPAAHAFQDPRSPRTKDICSWSYSSHMLDSVDSMYSAERYPSIESSMTMFNLQPGAPAPRCDGADSKAWGIAQRDSLSFLDHGISPAAAAVIPRRSTVPDLQTARSWGSLASQTLAMYPEDMEALQYLPPIIEKEMPASELTVHTCIATPFSSWHKDGGQSDSDREADMPWPRLPAGHDGHSPVTLARAQQAYHSEYASRQAGQLGQPVGSGSPNASSSGTLQNLISIPEGAPLQDADAVAAAFLVQGLQAEAGQHEMVGSPCPAPAPCSEQPQQQQQGSACLGPTQAMPAKRGTASSPPASPRASAALPSGKAASPASPTSHLPAARTSSTQGETSEELRCLSSLGHEELTDSELVLQAASILAPSHAQDMDICSAAPQRRGSMGNGVPSRDSSASVQSASPQLQQALAAQPGQAALSLVKIEGGTESQTPLAAPAAARPCPGHAAGLGKAWAVPAVHSLAPEHLPMLPASHPQVKQEAKPTTAGPEAAADDNDGKGIKRNRTHQKDYTQRKRSKVAAVHACVPELKRRRAELEAELAISIARHQVLTDELPWHKQLEEVQFMASLGKFRLGSLQNTGGMNAVHRFMSDPLDSCEAIVGAAQPRRAARAQVNHPEASYAGMSPVARRVLFGASGEETMPGERGNTMAMSELVTKLRLSKAQKNSLASEARRTVTALEMMQDDSDAAAASLQGSLAMSLGSSHNMWRGMLITHTVLGQLQGIPKVATEFSQHLIKTCTEVLKPVQAKKLPYAPHRSLGMCLFLCEEVESIRQRQGAVCKATVVTQLSKTLMGQ</sequence>
<keyword evidence="3" id="KW-1185">Reference proteome</keyword>
<feature type="region of interest" description="Disordered" evidence="1">
    <location>
        <begin position="74"/>
        <end position="172"/>
    </location>
</feature>
<feature type="region of interest" description="Disordered" evidence="1">
    <location>
        <begin position="580"/>
        <end position="605"/>
    </location>
</feature>
<feature type="compositionally biased region" description="Polar residues" evidence="1">
    <location>
        <begin position="125"/>
        <end position="134"/>
    </location>
</feature>